<accession>A0ABU9ZJV6</accession>
<sequence>MSATRSLWRSLLTVFQIVAFVAFALAGAGHSHAGTSDVGTSHVGHGAVAAVEHPEASGTASLGQIADHAEPNDHGATSGPCSLCCCHTSFLRQDSAAVTVAAQPGRTLAGISTVAFDSVAPKTPSEPPRTVA</sequence>
<evidence type="ECO:0000313" key="2">
    <source>
        <dbReference type="EMBL" id="MEN3231719.1"/>
    </source>
</evidence>
<keyword evidence="3" id="KW-1185">Reference proteome</keyword>
<dbReference type="RefSeq" id="WP_200671437.1">
    <property type="nucleotide sequence ID" value="NZ_JACWCW010000070.1"/>
</dbReference>
<gene>
    <name evidence="2" type="ORF">PUR21_29505</name>
</gene>
<organism evidence="2 3">
    <name type="scientific">Methylorubrum rhodesianum</name>
    <dbReference type="NCBI Taxonomy" id="29427"/>
    <lineage>
        <taxon>Bacteria</taxon>
        <taxon>Pseudomonadati</taxon>
        <taxon>Pseudomonadota</taxon>
        <taxon>Alphaproteobacteria</taxon>
        <taxon>Hyphomicrobiales</taxon>
        <taxon>Methylobacteriaceae</taxon>
        <taxon>Methylorubrum</taxon>
    </lineage>
</organism>
<comment type="caution">
    <text evidence="2">The sequence shown here is derived from an EMBL/GenBank/DDBJ whole genome shotgun (WGS) entry which is preliminary data.</text>
</comment>
<evidence type="ECO:0000313" key="3">
    <source>
        <dbReference type="Proteomes" id="UP001404845"/>
    </source>
</evidence>
<reference evidence="2 3" key="1">
    <citation type="journal article" date="2023" name="PLoS ONE">
        <title>Complete genome assembly of Hawai'i environmental nontuberculous mycobacteria reveals unexpected co-isolation with methylobacteria.</title>
        <authorList>
            <person name="Hendrix J."/>
            <person name="Epperson L.E."/>
            <person name="Tong E.I."/>
            <person name="Chan Y.L."/>
            <person name="Hasan N.A."/>
            <person name="Dawrs S.N."/>
            <person name="Norton G.J."/>
            <person name="Virdi R."/>
            <person name="Crooks J.L."/>
            <person name="Chan E.D."/>
            <person name="Honda J.R."/>
            <person name="Strong M."/>
        </authorList>
    </citation>
    <scope>NUCLEOTIDE SEQUENCE [LARGE SCALE GENOMIC DNA]</scope>
    <source>
        <strain evidence="2 3">NJH_HI01</strain>
    </source>
</reference>
<proteinExistence type="predicted"/>
<protein>
    <recommendedName>
        <fullName evidence="4">DUF2946 domain-containing protein</fullName>
    </recommendedName>
</protein>
<feature type="chain" id="PRO_5046946445" description="DUF2946 domain-containing protein" evidence="1">
    <location>
        <begin position="34"/>
        <end position="132"/>
    </location>
</feature>
<dbReference type="EMBL" id="JAQYXL010000001">
    <property type="protein sequence ID" value="MEN3231719.1"/>
    <property type="molecule type" value="Genomic_DNA"/>
</dbReference>
<evidence type="ECO:0008006" key="4">
    <source>
        <dbReference type="Google" id="ProtNLM"/>
    </source>
</evidence>
<keyword evidence="1" id="KW-0732">Signal</keyword>
<feature type="signal peptide" evidence="1">
    <location>
        <begin position="1"/>
        <end position="33"/>
    </location>
</feature>
<evidence type="ECO:0000256" key="1">
    <source>
        <dbReference type="SAM" id="SignalP"/>
    </source>
</evidence>
<dbReference type="Proteomes" id="UP001404845">
    <property type="component" value="Unassembled WGS sequence"/>
</dbReference>
<name>A0ABU9ZJV6_9HYPH</name>